<dbReference type="PROSITE" id="PS00211">
    <property type="entry name" value="ABC_TRANSPORTER_1"/>
    <property type="match status" value="1"/>
</dbReference>
<dbReference type="EMBL" id="JAAARO010000016">
    <property type="protein sequence ID" value="KAF5733682.1"/>
    <property type="molecule type" value="Genomic_DNA"/>
</dbReference>
<gene>
    <name evidence="5" type="ORF">HS088_TW16G00122</name>
</gene>
<dbReference type="Pfam" id="PF00005">
    <property type="entry name" value="ABC_tran"/>
    <property type="match status" value="1"/>
</dbReference>
<feature type="domain" description="ABC transporter" evidence="4">
    <location>
        <begin position="306"/>
        <end position="552"/>
    </location>
</feature>
<dbReference type="FunFam" id="3.40.50.1820:FF:000270">
    <property type="entry name" value="Alpha/beta-Hydrolases superfamily protein"/>
    <property type="match status" value="1"/>
</dbReference>
<dbReference type="GO" id="GO:0005524">
    <property type="term" value="F:ATP binding"/>
    <property type="evidence" value="ECO:0007669"/>
    <property type="project" value="UniProtKB-KW"/>
</dbReference>
<dbReference type="SUPFAM" id="SSF53474">
    <property type="entry name" value="alpha/beta-Hydrolases"/>
    <property type="match status" value="1"/>
</dbReference>
<keyword evidence="6" id="KW-1185">Reference proteome</keyword>
<dbReference type="InterPro" id="IPR000073">
    <property type="entry name" value="AB_hydrolase_1"/>
</dbReference>
<protein>
    <submittedName>
        <fullName evidence="5">ABC transporter I family member 6 chloroplastic</fullName>
    </submittedName>
</protein>
<dbReference type="InterPro" id="IPR027417">
    <property type="entry name" value="P-loop_NTPase"/>
</dbReference>
<dbReference type="GO" id="GO:0016887">
    <property type="term" value="F:ATP hydrolysis activity"/>
    <property type="evidence" value="ECO:0007669"/>
    <property type="project" value="InterPro"/>
</dbReference>
<dbReference type="Pfam" id="PF00561">
    <property type="entry name" value="Abhydrolase_1"/>
    <property type="match status" value="1"/>
</dbReference>
<keyword evidence="1" id="KW-0547">Nucleotide-binding</keyword>
<evidence type="ECO:0000256" key="3">
    <source>
        <dbReference type="SAM" id="SignalP"/>
    </source>
</evidence>
<dbReference type="NCBIfam" id="TIGR01978">
    <property type="entry name" value="sufC"/>
    <property type="match status" value="1"/>
</dbReference>
<name>A0A7J7CI05_TRIWF</name>
<feature type="signal peptide" evidence="3">
    <location>
        <begin position="1"/>
        <end position="25"/>
    </location>
</feature>
<dbReference type="InParanoid" id="A0A7J7CI05"/>
<keyword evidence="3" id="KW-0732">Signal</keyword>
<proteinExistence type="predicted"/>
<reference evidence="5 6" key="1">
    <citation type="journal article" date="2020" name="Nat. Commun.">
        <title>Genome of Tripterygium wilfordii and identification of cytochrome P450 involved in triptolide biosynthesis.</title>
        <authorList>
            <person name="Tu L."/>
            <person name="Su P."/>
            <person name="Zhang Z."/>
            <person name="Gao L."/>
            <person name="Wang J."/>
            <person name="Hu T."/>
            <person name="Zhou J."/>
            <person name="Zhang Y."/>
            <person name="Zhao Y."/>
            <person name="Liu Y."/>
            <person name="Song Y."/>
            <person name="Tong Y."/>
            <person name="Lu Y."/>
            <person name="Yang J."/>
            <person name="Xu C."/>
            <person name="Jia M."/>
            <person name="Peters R.J."/>
            <person name="Huang L."/>
            <person name="Gao W."/>
        </authorList>
    </citation>
    <scope>NUCLEOTIDE SEQUENCE [LARGE SCALE GENOMIC DNA]</scope>
    <source>
        <strain evidence="6">cv. XIE 37</strain>
        <tissue evidence="5">Leaf</tissue>
    </source>
</reference>
<dbReference type="Proteomes" id="UP000593562">
    <property type="component" value="Unassembled WGS sequence"/>
</dbReference>
<dbReference type="PROSITE" id="PS50893">
    <property type="entry name" value="ABC_TRANSPORTER_2"/>
    <property type="match status" value="1"/>
</dbReference>
<sequence length="553" mass="61611">MQFSGMLKEVTAIFLIGLLAWAYQASHPPPPCTCGSPGCPPITAPRIKLRDGRHLAYKEHGVSKQIAKYKIIFIHGLDLCMHDEVIVSRSSTEVIEELGVYVVSFDRPGYGESDPDPKRTAMSFALDVEELADQLGLGSKFYVIGYSMGGQLLWDCLKYIPHRLAGATLMAPAVNYWWPGFPSNLSKEAFNGLLPQDQWALRVAHYTPCLTYWWNTQRWFPPFAITAKNIGVLSRQDVEIVSTFPKENLHQAYVRQQGDFESIHRDLKIGWAKPEYDPLDLENPFPNNEVPSGDPGCRDGVNQPLLEVKDLTAVIAESKQEILKRVNLVVYEGEVHAIMGKNGSGKSTFSKVLVGHPDYEVTGGSVLFKGENLLDLDPEERPLSGLFMSFQSPVEIPGVSNIDFLNMAYNAQKRKLGLPELGPIEFFGYLQPKLELVNMKGDFLNRNVNEGFSGGEKKRNEILQLAVLGADLTILDEIDSGLDVDALKDVANAVNKLLTPKNSLSMITHYLRLLEFIKPTWVHIMEDGSIKKAGDISLAKALEKEGYRAIADY</sequence>
<dbReference type="Gene3D" id="3.40.50.1820">
    <property type="entry name" value="alpha/beta hydrolase"/>
    <property type="match status" value="1"/>
</dbReference>
<dbReference type="PANTHER" id="PTHR45763:SF61">
    <property type="entry name" value="AB HYDROLASE-1 DOMAIN-CONTAINING PROTEIN"/>
    <property type="match status" value="1"/>
</dbReference>
<dbReference type="InterPro" id="IPR010230">
    <property type="entry name" value="FeS-cluster_ATPase_SufC"/>
</dbReference>
<evidence type="ECO:0000313" key="5">
    <source>
        <dbReference type="EMBL" id="KAF5733682.1"/>
    </source>
</evidence>
<dbReference type="Gene3D" id="3.40.50.300">
    <property type="entry name" value="P-loop containing nucleotide triphosphate hydrolases"/>
    <property type="match status" value="1"/>
</dbReference>
<dbReference type="AlphaFoldDB" id="A0A7J7CI05"/>
<feature type="chain" id="PRO_5029800774" evidence="3">
    <location>
        <begin position="26"/>
        <end position="553"/>
    </location>
</feature>
<dbReference type="InterPro" id="IPR003439">
    <property type="entry name" value="ABC_transporter-like_ATP-bd"/>
</dbReference>
<dbReference type="InterPro" id="IPR017871">
    <property type="entry name" value="ABC_transporter-like_CS"/>
</dbReference>
<evidence type="ECO:0000256" key="2">
    <source>
        <dbReference type="ARBA" id="ARBA00022840"/>
    </source>
</evidence>
<organism evidence="5 6">
    <name type="scientific">Tripterygium wilfordii</name>
    <name type="common">Thunder God vine</name>
    <dbReference type="NCBI Taxonomy" id="458696"/>
    <lineage>
        <taxon>Eukaryota</taxon>
        <taxon>Viridiplantae</taxon>
        <taxon>Streptophyta</taxon>
        <taxon>Embryophyta</taxon>
        <taxon>Tracheophyta</taxon>
        <taxon>Spermatophyta</taxon>
        <taxon>Magnoliopsida</taxon>
        <taxon>eudicotyledons</taxon>
        <taxon>Gunneridae</taxon>
        <taxon>Pentapetalae</taxon>
        <taxon>rosids</taxon>
        <taxon>fabids</taxon>
        <taxon>Celastrales</taxon>
        <taxon>Celastraceae</taxon>
        <taxon>Tripterygium</taxon>
    </lineage>
</organism>
<evidence type="ECO:0000256" key="1">
    <source>
        <dbReference type="ARBA" id="ARBA00022741"/>
    </source>
</evidence>
<keyword evidence="2" id="KW-0067">ATP-binding</keyword>
<dbReference type="CDD" id="cd03217">
    <property type="entry name" value="ABC_FeS_Assembly"/>
    <property type="match status" value="1"/>
</dbReference>
<accession>A0A7J7CI05</accession>
<dbReference type="InterPro" id="IPR029058">
    <property type="entry name" value="AB_hydrolase_fold"/>
</dbReference>
<evidence type="ECO:0000313" key="6">
    <source>
        <dbReference type="Proteomes" id="UP000593562"/>
    </source>
</evidence>
<dbReference type="SUPFAM" id="SSF52540">
    <property type="entry name" value="P-loop containing nucleoside triphosphate hydrolases"/>
    <property type="match status" value="1"/>
</dbReference>
<comment type="caution">
    <text evidence="5">The sequence shown here is derived from an EMBL/GenBank/DDBJ whole genome shotgun (WGS) entry which is preliminary data.</text>
</comment>
<dbReference type="PANTHER" id="PTHR45763">
    <property type="entry name" value="HYDROLASE, ALPHA/BETA FOLD FAMILY PROTEIN, EXPRESSED-RELATED"/>
    <property type="match status" value="1"/>
</dbReference>
<evidence type="ECO:0000259" key="4">
    <source>
        <dbReference type="PROSITE" id="PS50893"/>
    </source>
</evidence>